<proteinExistence type="predicted"/>
<accession>A0ABN4CTI3</accession>
<reference evidence="1 2" key="1">
    <citation type="journal article" date="2014" name="Genome Announc.">
        <title>Genome Sequence of Yersinia similis Y228T, a Member of the Yersinia pseudotuberculosis Complex.</title>
        <authorList>
            <person name="Sprague L.D."/>
            <person name="Neubauer H."/>
        </authorList>
    </citation>
    <scope>NUCLEOTIDE SEQUENCE [LARGE SCALE GENOMIC DNA]</scope>
    <source>
        <strain evidence="1 2">228</strain>
    </source>
</reference>
<organism evidence="1 2">
    <name type="scientific">Yersinia similis</name>
    <dbReference type="NCBI Taxonomy" id="367190"/>
    <lineage>
        <taxon>Bacteria</taxon>
        <taxon>Pseudomonadati</taxon>
        <taxon>Pseudomonadota</taxon>
        <taxon>Gammaproteobacteria</taxon>
        <taxon>Enterobacterales</taxon>
        <taxon>Yersiniaceae</taxon>
        <taxon>Yersinia</taxon>
    </lineage>
</organism>
<gene>
    <name evidence="1" type="ORF">BF17_11655</name>
</gene>
<dbReference type="Proteomes" id="UP000019439">
    <property type="component" value="Chromosome"/>
</dbReference>
<keyword evidence="2" id="KW-1185">Reference proteome</keyword>
<protein>
    <submittedName>
        <fullName evidence="1">Uncharacterized protein</fullName>
    </submittedName>
</protein>
<evidence type="ECO:0000313" key="2">
    <source>
        <dbReference type="Proteomes" id="UP000019439"/>
    </source>
</evidence>
<sequence>MNHKELPLAGEIFIKVYCKICTTTFSVQVFTFFSRSLLTLCAMANNIQLGDVVLMKNTTVWAID</sequence>
<dbReference type="EMBL" id="CP007230">
    <property type="protein sequence ID" value="AHK21964.1"/>
    <property type="molecule type" value="Genomic_DNA"/>
</dbReference>
<evidence type="ECO:0000313" key="1">
    <source>
        <dbReference type="EMBL" id="AHK21964.1"/>
    </source>
</evidence>
<name>A0ABN4CTI3_9GAMM</name>